<proteinExistence type="predicted"/>
<dbReference type="SUPFAM" id="SSF55008">
    <property type="entry name" value="HMA, heavy metal-associated domain"/>
    <property type="match status" value="1"/>
</dbReference>
<sequence length="92" mass="10118">MIFTRARAAQPRAAFVLLKPKIPMPETRFHIPSMQTPDDASAVMFELQDLPCVNQAGVDLPKQEAWVSHTSMISAQDIAAKLQEAGIEAQTL</sequence>
<reference evidence="2 3" key="1">
    <citation type="submission" date="2016-02" db="EMBL/GenBank/DDBJ databases">
        <title>Draft genome sequence of Hydrogenophaga sp. LPB0072.</title>
        <authorList>
            <person name="Shin S.-K."/>
            <person name="Yi H."/>
        </authorList>
    </citation>
    <scope>NUCLEOTIDE SEQUENCE [LARGE SCALE GENOMIC DNA]</scope>
    <source>
        <strain evidence="2 3">LPB0072</strain>
    </source>
</reference>
<evidence type="ECO:0000313" key="2">
    <source>
        <dbReference type="EMBL" id="OAD39330.1"/>
    </source>
</evidence>
<dbReference type="Proteomes" id="UP000185657">
    <property type="component" value="Unassembled WGS sequence"/>
</dbReference>
<protein>
    <recommendedName>
        <fullName evidence="1">HMA domain-containing protein</fullName>
    </recommendedName>
</protein>
<evidence type="ECO:0000259" key="1">
    <source>
        <dbReference type="PROSITE" id="PS50846"/>
    </source>
</evidence>
<name>A0ABX2U0P1_9BURK</name>
<gene>
    <name evidence="2" type="ORF">LPB72_22325</name>
</gene>
<feature type="domain" description="HMA" evidence="1">
    <location>
        <begin position="25"/>
        <end position="90"/>
    </location>
</feature>
<organism evidence="2 3">
    <name type="scientific">Hydrogenophaga crassostreae</name>
    <dbReference type="NCBI Taxonomy" id="1763535"/>
    <lineage>
        <taxon>Bacteria</taxon>
        <taxon>Pseudomonadati</taxon>
        <taxon>Pseudomonadota</taxon>
        <taxon>Betaproteobacteria</taxon>
        <taxon>Burkholderiales</taxon>
        <taxon>Comamonadaceae</taxon>
        <taxon>Hydrogenophaga</taxon>
    </lineage>
</organism>
<dbReference type="PROSITE" id="PS50846">
    <property type="entry name" value="HMA_2"/>
    <property type="match status" value="1"/>
</dbReference>
<keyword evidence="3" id="KW-1185">Reference proteome</keyword>
<dbReference type="InterPro" id="IPR006121">
    <property type="entry name" value="HMA_dom"/>
</dbReference>
<evidence type="ECO:0000313" key="3">
    <source>
        <dbReference type="Proteomes" id="UP000185657"/>
    </source>
</evidence>
<dbReference type="EMBL" id="LVWD01000043">
    <property type="protein sequence ID" value="OAD39330.1"/>
    <property type="molecule type" value="Genomic_DNA"/>
</dbReference>
<dbReference type="Gene3D" id="3.30.70.100">
    <property type="match status" value="1"/>
</dbReference>
<accession>A0ABX2U0P1</accession>
<comment type="caution">
    <text evidence="2">The sequence shown here is derived from an EMBL/GenBank/DDBJ whole genome shotgun (WGS) entry which is preliminary data.</text>
</comment>
<dbReference type="InterPro" id="IPR036163">
    <property type="entry name" value="HMA_dom_sf"/>
</dbReference>